<feature type="region of interest" description="Disordered" evidence="1">
    <location>
        <begin position="1"/>
        <end position="204"/>
    </location>
</feature>
<evidence type="ECO:0000256" key="1">
    <source>
        <dbReference type="SAM" id="MobiDB-lite"/>
    </source>
</evidence>
<dbReference type="OrthoDB" id="2444489at2759"/>
<sequence length="204" mass="22837">MASTTRQDHRLSAADPNSDYSQYLRQQQYQQQYQQQQEQEEASRNPRRPVSMSGLTSTAERIETRPRSHSSHLPPSSSESSQLSSKSSASSTTSSSASSTHEPPPLKGYTLTDTTRPQSSWRPPVNRSKLSMQYTPSDPEDSDDEPLGNTQQKQQQQQQQQQYPQNLSLPHSRFMAGQNVELNGSSSAADSLRGKQRKNRPKAS</sequence>
<feature type="compositionally biased region" description="Basic residues" evidence="1">
    <location>
        <begin position="194"/>
        <end position="204"/>
    </location>
</feature>
<feature type="compositionally biased region" description="Polar residues" evidence="1">
    <location>
        <begin position="111"/>
        <end position="121"/>
    </location>
</feature>
<proteinExistence type="predicted"/>
<feature type="compositionally biased region" description="Basic and acidic residues" evidence="1">
    <location>
        <begin position="1"/>
        <end position="12"/>
    </location>
</feature>
<evidence type="ECO:0000313" key="3">
    <source>
        <dbReference type="Proteomes" id="UP000243308"/>
    </source>
</evidence>
<evidence type="ECO:0000313" key="2">
    <source>
        <dbReference type="EMBL" id="KFH62333.1"/>
    </source>
</evidence>
<feature type="compositionally biased region" description="Low complexity" evidence="1">
    <location>
        <begin position="26"/>
        <end position="37"/>
    </location>
</feature>
<feature type="compositionally biased region" description="Polar residues" evidence="1">
    <location>
        <begin position="180"/>
        <end position="189"/>
    </location>
</feature>
<keyword evidence="3" id="KW-1185">Reference proteome</keyword>
<accession>A0A086TK56</accession>
<dbReference type="EMBL" id="KN042432">
    <property type="protein sequence ID" value="KFH62333.1"/>
    <property type="molecule type" value="Genomic_DNA"/>
</dbReference>
<gene>
    <name evidence="2" type="ORF">MVEG_11544</name>
</gene>
<organism evidence="2 3">
    <name type="scientific">Podila verticillata NRRL 6337</name>
    <dbReference type="NCBI Taxonomy" id="1069443"/>
    <lineage>
        <taxon>Eukaryota</taxon>
        <taxon>Fungi</taxon>
        <taxon>Fungi incertae sedis</taxon>
        <taxon>Mucoromycota</taxon>
        <taxon>Mortierellomycotina</taxon>
        <taxon>Mortierellomycetes</taxon>
        <taxon>Mortierellales</taxon>
        <taxon>Mortierellaceae</taxon>
        <taxon>Podila</taxon>
    </lineage>
</organism>
<dbReference type="Proteomes" id="UP000243308">
    <property type="component" value="Unassembled WGS sequence"/>
</dbReference>
<name>A0A086TK56_9FUNG</name>
<feature type="compositionally biased region" description="Low complexity" evidence="1">
    <location>
        <begin position="151"/>
        <end position="162"/>
    </location>
</feature>
<reference evidence="2 3" key="1">
    <citation type="submission" date="2011-02" db="EMBL/GenBank/DDBJ databases">
        <title>The Genome Sequence of Mortierella verticillata NRRL 6337.</title>
        <authorList>
            <consortium name="The Broad Institute Genome Sequencing Platform"/>
            <person name="Russ C."/>
            <person name="Cuomo C."/>
            <person name="Burger G."/>
            <person name="Gray M.W."/>
            <person name="Holland P.W.H."/>
            <person name="King N."/>
            <person name="Lang F.B.F."/>
            <person name="Roger A.J."/>
            <person name="Ruiz-Trillo I."/>
            <person name="Young S.K."/>
            <person name="Zeng Q."/>
            <person name="Gargeya S."/>
            <person name="Alvarado L."/>
            <person name="Berlin A."/>
            <person name="Chapman S.B."/>
            <person name="Chen Z."/>
            <person name="Freedman E."/>
            <person name="Gellesch M."/>
            <person name="Goldberg J."/>
            <person name="Griggs A."/>
            <person name="Gujja S."/>
            <person name="Heilman E."/>
            <person name="Heiman D."/>
            <person name="Howarth C."/>
            <person name="Mehta T."/>
            <person name="Neiman D."/>
            <person name="Pearson M."/>
            <person name="Roberts A."/>
            <person name="Saif S."/>
            <person name="Shea T."/>
            <person name="Shenoy N."/>
            <person name="Sisk P."/>
            <person name="Stolte C."/>
            <person name="Sykes S."/>
            <person name="White J."/>
            <person name="Yandava C."/>
            <person name="Haas B."/>
            <person name="Nusbaum C."/>
            <person name="Birren B."/>
        </authorList>
    </citation>
    <scope>NUCLEOTIDE SEQUENCE [LARGE SCALE GENOMIC DNA]</scope>
    <source>
        <strain evidence="2 3">NRRL 6337</strain>
    </source>
</reference>
<dbReference type="AlphaFoldDB" id="A0A086TK56"/>
<protein>
    <submittedName>
        <fullName evidence="2">Uncharacterized protein</fullName>
    </submittedName>
</protein>
<feature type="compositionally biased region" description="Low complexity" evidence="1">
    <location>
        <begin position="71"/>
        <end position="101"/>
    </location>
</feature>